<dbReference type="HAMAP" id="MF_01147">
    <property type="entry name" value="Lgt"/>
    <property type="match status" value="1"/>
</dbReference>
<feature type="transmembrane region" description="Helical" evidence="7">
    <location>
        <begin position="23"/>
        <end position="45"/>
    </location>
</feature>
<feature type="transmembrane region" description="Helical" evidence="7">
    <location>
        <begin position="65"/>
        <end position="85"/>
    </location>
</feature>
<evidence type="ECO:0000256" key="5">
    <source>
        <dbReference type="ARBA" id="ARBA00022989"/>
    </source>
</evidence>
<dbReference type="GO" id="GO:0016740">
    <property type="term" value="F:transferase activity"/>
    <property type="evidence" value="ECO:0007669"/>
    <property type="project" value="UniProtKB-KW"/>
</dbReference>
<dbReference type="EMBL" id="CP036498">
    <property type="protein sequence ID" value="QUS41232.1"/>
    <property type="molecule type" value="Genomic_DNA"/>
</dbReference>
<feature type="transmembrane region" description="Helical" evidence="7">
    <location>
        <begin position="212"/>
        <end position="229"/>
    </location>
</feature>
<evidence type="ECO:0000313" key="9">
    <source>
        <dbReference type="Proteomes" id="UP000682843"/>
    </source>
</evidence>
<comment type="similarity">
    <text evidence="1 7">Belongs to the Lgt family.</text>
</comment>
<evidence type="ECO:0000256" key="6">
    <source>
        <dbReference type="ARBA" id="ARBA00023136"/>
    </source>
</evidence>
<dbReference type="PANTHER" id="PTHR30589:SF0">
    <property type="entry name" value="PHOSPHATIDYLGLYCEROL--PROLIPOPROTEIN DIACYLGLYCERYL TRANSFERASE"/>
    <property type="match status" value="1"/>
</dbReference>
<dbReference type="NCBIfam" id="TIGR00544">
    <property type="entry name" value="lgt"/>
    <property type="match status" value="1"/>
</dbReference>
<proteinExistence type="inferred from homology"/>
<dbReference type="Proteomes" id="UP000682843">
    <property type="component" value="Chromosome"/>
</dbReference>
<feature type="transmembrane region" description="Helical" evidence="7">
    <location>
        <begin position="105"/>
        <end position="123"/>
    </location>
</feature>
<dbReference type="Pfam" id="PF01790">
    <property type="entry name" value="LGT"/>
    <property type="match status" value="1"/>
</dbReference>
<dbReference type="PROSITE" id="PS01311">
    <property type="entry name" value="LGT"/>
    <property type="match status" value="1"/>
</dbReference>
<feature type="transmembrane region" description="Helical" evidence="7">
    <location>
        <begin position="185"/>
        <end position="205"/>
    </location>
</feature>
<dbReference type="RefSeq" id="WP_211909841.1">
    <property type="nucleotide sequence ID" value="NZ_CP036498.1"/>
</dbReference>
<evidence type="ECO:0000256" key="7">
    <source>
        <dbReference type="HAMAP-Rule" id="MF_01147"/>
    </source>
</evidence>
<feature type="transmembrane region" description="Helical" evidence="7">
    <location>
        <begin position="241"/>
        <end position="265"/>
    </location>
</feature>
<comment type="catalytic activity">
    <reaction evidence="7">
        <text>L-cysteinyl-[prolipoprotein] + a 1,2-diacyl-sn-glycero-3-phospho-(1'-sn-glycerol) = an S-1,2-diacyl-sn-glyceryl-L-cysteinyl-[prolipoprotein] + sn-glycerol 1-phosphate + H(+)</text>
        <dbReference type="Rhea" id="RHEA:56712"/>
        <dbReference type="Rhea" id="RHEA-COMP:14679"/>
        <dbReference type="Rhea" id="RHEA-COMP:14680"/>
        <dbReference type="ChEBI" id="CHEBI:15378"/>
        <dbReference type="ChEBI" id="CHEBI:29950"/>
        <dbReference type="ChEBI" id="CHEBI:57685"/>
        <dbReference type="ChEBI" id="CHEBI:64716"/>
        <dbReference type="ChEBI" id="CHEBI:140658"/>
        <dbReference type="EC" id="2.5.1.145"/>
    </reaction>
</comment>
<comment type="pathway">
    <text evidence="7">Protein modification; lipoprotein biosynthesis (diacylglyceryl transfer).</text>
</comment>
<comment type="function">
    <text evidence="7">Catalyzes the transfer of the diacylglyceryl group from phosphatidylglycerol to the sulfhydryl group of the N-terminal cysteine of a prolipoprotein, the first step in the formation of mature lipoproteins.</text>
</comment>
<keyword evidence="5 7" id="KW-1133">Transmembrane helix</keyword>
<dbReference type="InterPro" id="IPR001640">
    <property type="entry name" value="Lgt"/>
</dbReference>
<protein>
    <recommendedName>
        <fullName evidence="7">Phosphatidylglycerol--prolipoprotein diacylglyceryl transferase</fullName>
        <ecNumber evidence="7">2.5.1.145</ecNumber>
    </recommendedName>
</protein>
<keyword evidence="6 7" id="KW-0472">Membrane</keyword>
<evidence type="ECO:0000256" key="4">
    <source>
        <dbReference type="ARBA" id="ARBA00022692"/>
    </source>
</evidence>
<dbReference type="EC" id="2.5.1.145" evidence="7"/>
<dbReference type="PANTHER" id="PTHR30589">
    <property type="entry name" value="PROLIPOPROTEIN DIACYLGLYCERYL TRANSFERASE"/>
    <property type="match status" value="1"/>
</dbReference>
<sequence>MPFLAIDFPAFNPVAVAIGPIVIRWYALAYIAGIVIGWVYARALIKREKLWGGPAPVSLIQFDDFILWVTLGIIIGGRTGEVLFWNFPYYAAHPWEIFQLWNGGMSFHGGYLGCVVAVMAFAWANRISILSLGDLTCAVAPIGIFLGRVANFINGELWGRVTDASVPWAVIFPHAGPQPRHPSQLYEAGLEGLLLFIVLAVMVRMGALKRPGLILGAFTIVYGCARIVGELFREPDAPTGFVIGQITMGQLLSVPMIAVGLVLIIRAWRQPDRTELNPGKA</sequence>
<comment type="subcellular location">
    <subcellularLocation>
        <location evidence="7">Cell membrane</location>
        <topology evidence="7">Multi-pass membrane protein</topology>
    </subcellularLocation>
</comment>
<accession>A0ABX8ABZ8</accession>
<keyword evidence="4 7" id="KW-0812">Transmembrane</keyword>
<organism evidence="8 9">
    <name type="scientific">Tardiphaga alba</name>
    <dbReference type="NCBI Taxonomy" id="340268"/>
    <lineage>
        <taxon>Bacteria</taxon>
        <taxon>Pseudomonadati</taxon>
        <taxon>Pseudomonadota</taxon>
        <taxon>Alphaproteobacteria</taxon>
        <taxon>Hyphomicrobiales</taxon>
        <taxon>Nitrobacteraceae</taxon>
        <taxon>Tardiphaga</taxon>
    </lineage>
</organism>
<feature type="transmembrane region" description="Helical" evidence="7">
    <location>
        <begin position="135"/>
        <end position="153"/>
    </location>
</feature>
<gene>
    <name evidence="7" type="primary">lgt</name>
    <name evidence="8" type="ORF">RPMA_22075</name>
</gene>
<name>A0ABX8ABZ8_9BRAD</name>
<keyword evidence="9" id="KW-1185">Reference proteome</keyword>
<feature type="binding site" evidence="7">
    <location>
        <position position="148"/>
    </location>
    <ligand>
        <name>a 1,2-diacyl-sn-glycero-3-phospho-(1'-sn-glycerol)</name>
        <dbReference type="ChEBI" id="CHEBI:64716"/>
    </ligand>
</feature>
<reference evidence="8 9" key="1">
    <citation type="submission" date="2019-02" db="EMBL/GenBank/DDBJ databases">
        <title>Emended description of the genus Rhodopseudomonas and description of Rhodopseudomonas albus sp. nov., a non-phototrophic, heavy-metal-tolerant bacterium isolated from garden soil.</title>
        <authorList>
            <person name="Bao Z."/>
            <person name="Cao W.W."/>
            <person name="Sato Y."/>
            <person name="Nishizawa T."/>
            <person name="Zhao J."/>
            <person name="Guo Y."/>
            <person name="Ohta H."/>
        </authorList>
    </citation>
    <scope>NUCLEOTIDE SEQUENCE [LARGE SCALE GENOMIC DNA]</scope>
    <source>
        <strain evidence="8 9">SK50-23</strain>
    </source>
</reference>
<evidence type="ECO:0000256" key="2">
    <source>
        <dbReference type="ARBA" id="ARBA00022475"/>
    </source>
</evidence>
<evidence type="ECO:0000313" key="8">
    <source>
        <dbReference type="EMBL" id="QUS41232.1"/>
    </source>
</evidence>
<keyword evidence="3 7" id="KW-0808">Transferase</keyword>
<keyword evidence="2 7" id="KW-1003">Cell membrane</keyword>
<evidence type="ECO:0000256" key="1">
    <source>
        <dbReference type="ARBA" id="ARBA00007150"/>
    </source>
</evidence>
<evidence type="ECO:0000256" key="3">
    <source>
        <dbReference type="ARBA" id="ARBA00022679"/>
    </source>
</evidence>